<evidence type="ECO:0000256" key="5">
    <source>
        <dbReference type="ARBA" id="ARBA00023163"/>
    </source>
</evidence>
<reference evidence="8 9" key="1">
    <citation type="submission" date="2020-02" db="EMBL/GenBank/DDBJ databases">
        <title>Whole-genome analyses of novel actinobacteria.</title>
        <authorList>
            <person name="Sahin N."/>
        </authorList>
    </citation>
    <scope>NUCLEOTIDE SEQUENCE [LARGE SCALE GENOMIC DNA]</scope>
    <source>
        <strain evidence="8 9">A7024</strain>
    </source>
</reference>
<dbReference type="AlphaFoldDB" id="A0A6G4TWI1"/>
<name>A0A6G4TWI1_9ACTN</name>
<organism evidence="8 9">
    <name type="scientific">Streptomyces coryli</name>
    <dbReference type="NCBI Taxonomy" id="1128680"/>
    <lineage>
        <taxon>Bacteria</taxon>
        <taxon>Bacillati</taxon>
        <taxon>Actinomycetota</taxon>
        <taxon>Actinomycetes</taxon>
        <taxon>Kitasatosporales</taxon>
        <taxon>Streptomycetaceae</taxon>
        <taxon>Streptomyces</taxon>
    </lineage>
</organism>
<dbReference type="InterPro" id="IPR036388">
    <property type="entry name" value="WH-like_DNA-bd_sf"/>
</dbReference>
<keyword evidence="2" id="KW-0805">Transcription regulation</keyword>
<evidence type="ECO:0000256" key="3">
    <source>
        <dbReference type="ARBA" id="ARBA00023082"/>
    </source>
</evidence>
<evidence type="ECO:0000256" key="6">
    <source>
        <dbReference type="SAM" id="MobiDB-lite"/>
    </source>
</evidence>
<dbReference type="PANTHER" id="PTHR43133">
    <property type="entry name" value="RNA POLYMERASE ECF-TYPE SIGMA FACTO"/>
    <property type="match status" value="1"/>
</dbReference>
<dbReference type="InterPro" id="IPR013249">
    <property type="entry name" value="RNA_pol_sigma70_r4_t2"/>
</dbReference>
<evidence type="ECO:0000313" key="9">
    <source>
        <dbReference type="Proteomes" id="UP000481583"/>
    </source>
</evidence>
<evidence type="ECO:0000256" key="1">
    <source>
        <dbReference type="ARBA" id="ARBA00010641"/>
    </source>
</evidence>
<dbReference type="Gene3D" id="1.10.1740.10">
    <property type="match status" value="1"/>
</dbReference>
<dbReference type="PANTHER" id="PTHR43133:SF8">
    <property type="entry name" value="RNA POLYMERASE SIGMA FACTOR HI_1459-RELATED"/>
    <property type="match status" value="1"/>
</dbReference>
<dbReference type="SUPFAM" id="SSF88659">
    <property type="entry name" value="Sigma3 and sigma4 domains of RNA polymerase sigma factors"/>
    <property type="match status" value="1"/>
</dbReference>
<dbReference type="Pfam" id="PF08281">
    <property type="entry name" value="Sigma70_r4_2"/>
    <property type="match status" value="1"/>
</dbReference>
<dbReference type="InterPro" id="IPR014284">
    <property type="entry name" value="RNA_pol_sigma-70_dom"/>
</dbReference>
<dbReference type="GO" id="GO:0016987">
    <property type="term" value="F:sigma factor activity"/>
    <property type="evidence" value="ECO:0007669"/>
    <property type="project" value="UniProtKB-KW"/>
</dbReference>
<dbReference type="RefSeq" id="WP_165234976.1">
    <property type="nucleotide sequence ID" value="NZ_JAAKZV010000028.1"/>
</dbReference>
<keyword evidence="4" id="KW-0238">DNA-binding</keyword>
<accession>A0A6G4TWI1</accession>
<sequence length="190" mass="20870">MSDSTAPQLGDASSRTETVGFEAFYRETTNHLVAFLINQGASLHLAADIAQETMIKAYQRWSGIDSPRAWVHTVASRALIREFSSTRERPVGELPEPTSLLPGVGDVVEWELRDHALTVLRRLPPRQRQVVAWTLSGFTPGEIAGELGITPNAVSASLRKARRAVSAELRPTTQDRGVTAREVADGKEER</sequence>
<keyword evidence="9" id="KW-1185">Reference proteome</keyword>
<keyword evidence="5" id="KW-0804">Transcription</keyword>
<dbReference type="SMART" id="SM00421">
    <property type="entry name" value="HTH_LUXR"/>
    <property type="match status" value="1"/>
</dbReference>
<dbReference type="InterPro" id="IPR013324">
    <property type="entry name" value="RNA_pol_sigma_r3/r4-like"/>
</dbReference>
<dbReference type="Proteomes" id="UP000481583">
    <property type="component" value="Unassembled WGS sequence"/>
</dbReference>
<dbReference type="InterPro" id="IPR000792">
    <property type="entry name" value="Tscrpt_reg_LuxR_C"/>
</dbReference>
<dbReference type="InterPro" id="IPR039425">
    <property type="entry name" value="RNA_pol_sigma-70-like"/>
</dbReference>
<feature type="compositionally biased region" description="Basic and acidic residues" evidence="6">
    <location>
        <begin position="178"/>
        <end position="190"/>
    </location>
</feature>
<dbReference type="InterPro" id="IPR013325">
    <property type="entry name" value="RNA_pol_sigma_r2"/>
</dbReference>
<dbReference type="NCBIfam" id="TIGR02937">
    <property type="entry name" value="sigma70-ECF"/>
    <property type="match status" value="1"/>
</dbReference>
<feature type="region of interest" description="Disordered" evidence="6">
    <location>
        <begin position="165"/>
        <end position="190"/>
    </location>
</feature>
<evidence type="ECO:0000259" key="7">
    <source>
        <dbReference type="SMART" id="SM00421"/>
    </source>
</evidence>
<dbReference type="SUPFAM" id="SSF88946">
    <property type="entry name" value="Sigma2 domain of RNA polymerase sigma factors"/>
    <property type="match status" value="1"/>
</dbReference>
<evidence type="ECO:0000313" key="8">
    <source>
        <dbReference type="EMBL" id="NGN64173.1"/>
    </source>
</evidence>
<protein>
    <submittedName>
        <fullName evidence="8">Sigma-70 family RNA polymerase sigma factor</fullName>
    </submittedName>
</protein>
<dbReference type="Gene3D" id="1.10.10.10">
    <property type="entry name" value="Winged helix-like DNA-binding domain superfamily/Winged helix DNA-binding domain"/>
    <property type="match status" value="1"/>
</dbReference>
<dbReference type="EMBL" id="JAAKZV010000028">
    <property type="protein sequence ID" value="NGN64173.1"/>
    <property type="molecule type" value="Genomic_DNA"/>
</dbReference>
<evidence type="ECO:0000256" key="2">
    <source>
        <dbReference type="ARBA" id="ARBA00023015"/>
    </source>
</evidence>
<feature type="domain" description="HTH luxR-type" evidence="7">
    <location>
        <begin position="120"/>
        <end position="177"/>
    </location>
</feature>
<comment type="similarity">
    <text evidence="1">Belongs to the sigma-70 factor family. ECF subfamily.</text>
</comment>
<dbReference type="GO" id="GO:0006352">
    <property type="term" value="P:DNA-templated transcription initiation"/>
    <property type="evidence" value="ECO:0007669"/>
    <property type="project" value="InterPro"/>
</dbReference>
<gene>
    <name evidence="8" type="ORF">G5C51_09680</name>
</gene>
<keyword evidence="3" id="KW-0731">Sigma factor</keyword>
<evidence type="ECO:0000256" key="4">
    <source>
        <dbReference type="ARBA" id="ARBA00023125"/>
    </source>
</evidence>
<comment type="caution">
    <text evidence="8">The sequence shown here is derived from an EMBL/GenBank/DDBJ whole genome shotgun (WGS) entry which is preliminary data.</text>
</comment>
<dbReference type="InterPro" id="IPR007627">
    <property type="entry name" value="RNA_pol_sigma70_r2"/>
</dbReference>
<proteinExistence type="inferred from homology"/>
<dbReference type="GO" id="GO:0003677">
    <property type="term" value="F:DNA binding"/>
    <property type="evidence" value="ECO:0007669"/>
    <property type="project" value="UniProtKB-KW"/>
</dbReference>
<dbReference type="Pfam" id="PF04542">
    <property type="entry name" value="Sigma70_r2"/>
    <property type="match status" value="1"/>
</dbReference>